<evidence type="ECO:0000256" key="2">
    <source>
        <dbReference type="ARBA" id="ARBA00023150"/>
    </source>
</evidence>
<proteinExistence type="predicted"/>
<dbReference type="Pfam" id="PF02634">
    <property type="entry name" value="FdhD-NarQ"/>
    <property type="match status" value="1"/>
</dbReference>
<evidence type="ECO:0000256" key="1">
    <source>
        <dbReference type="ARBA" id="ARBA00022490"/>
    </source>
</evidence>
<organism evidence="3">
    <name type="scientific">Gordonia rubripertincta</name>
    <name type="common">Rhodococcus corallinus</name>
    <dbReference type="NCBI Taxonomy" id="36822"/>
    <lineage>
        <taxon>Bacteria</taxon>
        <taxon>Bacillati</taxon>
        <taxon>Actinomycetota</taxon>
        <taxon>Actinomycetes</taxon>
        <taxon>Mycobacteriales</taxon>
        <taxon>Gordoniaceae</taxon>
        <taxon>Gordonia</taxon>
    </lineage>
</organism>
<evidence type="ECO:0000313" key="3">
    <source>
        <dbReference type="EMBL" id="MDG6783680.1"/>
    </source>
</evidence>
<gene>
    <name evidence="3" type="ORF">QBL07_22980</name>
</gene>
<accession>A0AAW6RH48</accession>
<protein>
    <submittedName>
        <fullName evidence="3">Formate dehydrogenase accessory sulfurtransferase FdhD</fullName>
    </submittedName>
</protein>
<dbReference type="PANTHER" id="PTHR30592">
    <property type="entry name" value="FORMATE DEHYDROGENASE"/>
    <property type="match status" value="1"/>
</dbReference>
<dbReference type="Gene3D" id="3.10.20.10">
    <property type="match status" value="1"/>
</dbReference>
<sequence length="222" mass="24192">MTGRITARLRATRIHAGAVTPWPDSVAVEEPLEIRVDRRPLAITMRTPGNDIDLTLGFLFTEGLITDPHDVSAIRYCDSFDDSGRNTYNVIDVTLAPGISLPDTGIERNFYTTSSCGVCGKASLDAIRQRTLHPPARDSCRVTADVLAGLPDRMRTAQKTFARTGGLHAAGLFTTSGDHLALRCRMSDALPRLGQIPPDTDKYGQVAMQFGHLRTDVTRNTA</sequence>
<name>A0AAW6RH48_GORRU</name>
<dbReference type="Gene3D" id="3.40.140.10">
    <property type="entry name" value="Cytidine Deaminase, domain 2"/>
    <property type="match status" value="1"/>
</dbReference>
<dbReference type="RefSeq" id="WP_051989247.1">
    <property type="nucleotide sequence ID" value="NZ_CP136136.1"/>
</dbReference>
<dbReference type="GO" id="GO:0016783">
    <property type="term" value="F:sulfurtransferase activity"/>
    <property type="evidence" value="ECO:0007669"/>
    <property type="project" value="InterPro"/>
</dbReference>
<dbReference type="GO" id="GO:0006777">
    <property type="term" value="P:Mo-molybdopterin cofactor biosynthetic process"/>
    <property type="evidence" value="ECO:0007669"/>
    <property type="project" value="UniProtKB-KW"/>
</dbReference>
<dbReference type="SUPFAM" id="SSF53927">
    <property type="entry name" value="Cytidine deaminase-like"/>
    <property type="match status" value="1"/>
</dbReference>
<dbReference type="InterPro" id="IPR003786">
    <property type="entry name" value="FdhD"/>
</dbReference>
<keyword evidence="1" id="KW-0963">Cytoplasm</keyword>
<dbReference type="InterPro" id="IPR016193">
    <property type="entry name" value="Cytidine_deaminase-like"/>
</dbReference>
<dbReference type="PANTHER" id="PTHR30592:SF1">
    <property type="entry name" value="SULFUR CARRIER PROTEIN FDHD"/>
    <property type="match status" value="1"/>
</dbReference>
<comment type="caution">
    <text evidence="3">The sequence shown here is derived from an EMBL/GenBank/DDBJ whole genome shotgun (WGS) entry which is preliminary data.</text>
</comment>
<keyword evidence="2" id="KW-0501">Molybdenum cofactor biosynthesis</keyword>
<dbReference type="EMBL" id="JARUXG010000027">
    <property type="protein sequence ID" value="MDG6783680.1"/>
    <property type="molecule type" value="Genomic_DNA"/>
</dbReference>
<dbReference type="AlphaFoldDB" id="A0AAW6RH48"/>
<reference evidence="3" key="1">
    <citation type="submission" date="2023-04" db="EMBL/GenBank/DDBJ databases">
        <title>Characterization and analysis of the complete genome of Gordonia rubripertincta 112, the degrader of aromatic and aliphatic compounds.</title>
        <authorList>
            <person name="Frantsuzova E."/>
            <person name="Bogun A."/>
            <person name="Delegan Y."/>
        </authorList>
    </citation>
    <scope>NUCLEOTIDE SEQUENCE</scope>
    <source>
        <strain evidence="3">112</strain>
    </source>
</reference>